<dbReference type="Pfam" id="PF00169">
    <property type="entry name" value="PH"/>
    <property type="match status" value="2"/>
</dbReference>
<sequence>MTEMYAQPPASSATAPPQGRRVSVAIPPSSIAMPPPSTAARLRSHLAGETYSPVNQNGSFEFDRVIKSGYVQKRTSKTKAWRTIYLVLRPNTLSIYKSDKEEKLRHKIYLSDLTAVTFLKDPKQKRPNVFGLFSPAKNFHFQAPTLQDAQEWVDLIRKDARIEEEEEELFLASPLPRRQSDLNYNAAAADQERLASSSPEPLEPPVRILAAPGGRRPSAIESSGMSGTELASHSDFSDSDFQRIPGPTIESLTARSQSVSQARVRAAQAQAQGAPMTPGAMNISQSSGINLEQDPDRIIWQGWLRFLRSKRGVKQWKKSWAVLRPRNLILYKDESEYSVLFVVAFSSIVNVVDIDPLSKSKAHCLQIITDEKSYRFCAQNEEELVHCLGAFKSLLAKRRELESKAAASTANATTDHQPRPSA</sequence>
<protein>
    <recommendedName>
        <fullName evidence="2">PH domain-containing protein</fullName>
    </recommendedName>
</protein>
<feature type="compositionally biased region" description="Low complexity" evidence="1">
    <location>
        <begin position="1"/>
        <end position="32"/>
    </location>
</feature>
<dbReference type="SUPFAM" id="SSF50729">
    <property type="entry name" value="PH domain-like"/>
    <property type="match status" value="2"/>
</dbReference>
<feature type="region of interest" description="Disordered" evidence="1">
    <location>
        <begin position="188"/>
        <end position="246"/>
    </location>
</feature>
<evidence type="ECO:0000259" key="2">
    <source>
        <dbReference type="PROSITE" id="PS50003"/>
    </source>
</evidence>
<dbReference type="Gene3D" id="2.30.29.30">
    <property type="entry name" value="Pleckstrin-homology domain (PH domain)/Phosphotyrosine-binding domain (PTB)"/>
    <property type="match status" value="2"/>
</dbReference>
<dbReference type="PROSITE" id="PS50003">
    <property type="entry name" value="PH_DOMAIN"/>
    <property type="match status" value="2"/>
</dbReference>
<organism evidence="3 4">
    <name type="scientific">Sordaria macrospora</name>
    <dbReference type="NCBI Taxonomy" id="5147"/>
    <lineage>
        <taxon>Eukaryota</taxon>
        <taxon>Fungi</taxon>
        <taxon>Dikarya</taxon>
        <taxon>Ascomycota</taxon>
        <taxon>Pezizomycotina</taxon>
        <taxon>Sordariomycetes</taxon>
        <taxon>Sordariomycetidae</taxon>
        <taxon>Sordariales</taxon>
        <taxon>Sordariaceae</taxon>
        <taxon>Sordaria</taxon>
    </lineage>
</organism>
<dbReference type="CDD" id="cd13298">
    <property type="entry name" value="PH1_PH_fungal"/>
    <property type="match status" value="1"/>
</dbReference>
<reference evidence="3 4" key="1">
    <citation type="submission" date="2017-07" db="EMBL/GenBank/DDBJ databases">
        <title>Genome sequence of the Sordaria macrospora wild type strain R19027.</title>
        <authorList>
            <person name="Nowrousian M."/>
            <person name="Teichert I."/>
            <person name="Kueck U."/>
        </authorList>
    </citation>
    <scope>NUCLEOTIDE SEQUENCE [LARGE SCALE GENOMIC DNA]</scope>
    <source>
        <strain evidence="3 4">R19027</strain>
        <tissue evidence="3">Mycelium</tissue>
    </source>
</reference>
<dbReference type="PANTHER" id="PTHR14336:SF15">
    <property type="entry name" value="DUAL ADAPTER FOR PHOSPHOTYROSINE AND 3-PHOSPHOTYROSINE AND 3-PHOSPHOINOSITIDE"/>
    <property type="match status" value="1"/>
</dbReference>
<dbReference type="PANTHER" id="PTHR14336">
    <property type="entry name" value="TANDEM PH DOMAIN CONTAINING PROTEIN"/>
    <property type="match status" value="1"/>
</dbReference>
<dbReference type="Proteomes" id="UP000433876">
    <property type="component" value="Unassembled WGS sequence"/>
</dbReference>
<evidence type="ECO:0000313" key="3">
    <source>
        <dbReference type="EMBL" id="KAA8633301.1"/>
    </source>
</evidence>
<dbReference type="SMART" id="SM00233">
    <property type="entry name" value="PH"/>
    <property type="match status" value="2"/>
</dbReference>
<evidence type="ECO:0000313" key="4">
    <source>
        <dbReference type="Proteomes" id="UP000433876"/>
    </source>
</evidence>
<accession>A0A8S8ZXJ6</accession>
<dbReference type="CDD" id="cd13299">
    <property type="entry name" value="PH2_PH_fungal"/>
    <property type="match status" value="1"/>
</dbReference>
<dbReference type="VEuPathDB" id="FungiDB:SMAC_02149"/>
<dbReference type="InterPro" id="IPR011993">
    <property type="entry name" value="PH-like_dom_sf"/>
</dbReference>
<proteinExistence type="predicted"/>
<dbReference type="EMBL" id="NMPR01000039">
    <property type="protein sequence ID" value="KAA8633301.1"/>
    <property type="molecule type" value="Genomic_DNA"/>
</dbReference>
<dbReference type="AlphaFoldDB" id="A0A8S8ZXJ6"/>
<feature type="region of interest" description="Disordered" evidence="1">
    <location>
        <begin position="1"/>
        <end position="37"/>
    </location>
</feature>
<dbReference type="InterPro" id="IPR051707">
    <property type="entry name" value="PI-Interact_SigTrans_Reg"/>
</dbReference>
<feature type="domain" description="PH" evidence="2">
    <location>
        <begin position="297"/>
        <end position="396"/>
    </location>
</feature>
<feature type="domain" description="PH" evidence="2">
    <location>
        <begin position="64"/>
        <end position="161"/>
    </location>
</feature>
<name>A0A8S8ZXJ6_SORMA</name>
<evidence type="ECO:0000256" key="1">
    <source>
        <dbReference type="SAM" id="MobiDB-lite"/>
    </source>
</evidence>
<dbReference type="InterPro" id="IPR001849">
    <property type="entry name" value="PH_domain"/>
</dbReference>
<gene>
    <name evidence="3" type="ORF">SMACR_02149</name>
</gene>
<feature type="compositionally biased region" description="Polar residues" evidence="1">
    <location>
        <begin position="220"/>
        <end position="231"/>
    </location>
</feature>
<comment type="caution">
    <text evidence="3">The sequence shown here is derived from an EMBL/GenBank/DDBJ whole genome shotgun (WGS) entry which is preliminary data.</text>
</comment>